<gene>
    <name evidence="2" type="ORF">KPC_1555</name>
</gene>
<sequence length="537" mass="60075">MDILKNKPTQSTLSLLIKKSLCQTFSLFMLAMPFSVHAAETEAEVNAADAPLPVEKASHALTTPEREVRVIYLPESERKRIREEIKQEVLATAKKENWAQPSALPDWINRIKLYGDLRVRGEGNFYDKGNFPYYINYNAINTGSPYDTTGQSGLPSVINTTKDRERLRLRARLGLTADISETLKADFRLTTGGFTNPVSSNETMGNNFNRYNLGLDRAYLTYQPIESLSIWAGRMENPWYSSDLVWDDDLGFDGVAAKYQFELSDSVKPFITVGALSVQNTSVDLPTYSVSKQSSRDKWLFAGQIGTDWKIQDDINARVGLAYYHFYNVVGNLSSPCPAYQSNVPCSTDNTRPMFMQQGNTLFALRQLDISGKPEGPQYQYFGLATPYQVLNLNTQLDFTMGDEQHLIFNADYVNNVGFDEGRIRKAGPVTNSSKGYFDGGDQGYQIKALFGHPKAVETGQWNVSAGYRYLESDAVLDAFTDSDFHMGGTNAKGFFVGGNYSFTRNAWLGLRYLSADTITGAPYSVDVLQLDLNARF</sequence>
<proteinExistence type="predicted"/>
<name>A0A2U3MY71_9GAMM</name>
<feature type="chain" id="PRO_5015625208" description="Porin" evidence="1">
    <location>
        <begin position="39"/>
        <end position="537"/>
    </location>
</feature>
<evidence type="ECO:0000313" key="3">
    <source>
        <dbReference type="Proteomes" id="UP000245974"/>
    </source>
</evidence>
<dbReference type="SUPFAM" id="SSF56935">
    <property type="entry name" value="Porins"/>
    <property type="match status" value="1"/>
</dbReference>
<feature type="signal peptide" evidence="1">
    <location>
        <begin position="1"/>
        <end position="38"/>
    </location>
</feature>
<evidence type="ECO:0000313" key="2">
    <source>
        <dbReference type="EMBL" id="SPL70377.1"/>
    </source>
</evidence>
<dbReference type="AlphaFoldDB" id="A0A2U3MY71"/>
<evidence type="ECO:0000256" key="1">
    <source>
        <dbReference type="SAM" id="SignalP"/>
    </source>
</evidence>
<dbReference type="Gene3D" id="2.40.160.20">
    <property type="match status" value="1"/>
</dbReference>
<dbReference type="Pfam" id="PF16930">
    <property type="entry name" value="Porin_5"/>
    <property type="match status" value="1"/>
</dbReference>
<dbReference type="InParanoid" id="A0A2U3MY71"/>
<dbReference type="OrthoDB" id="5372286at2"/>
<reference evidence="3" key="1">
    <citation type="submission" date="2018-03" db="EMBL/GenBank/DDBJ databases">
        <authorList>
            <person name="Blom J."/>
        </authorList>
    </citation>
    <scope>NUCLEOTIDE SEQUENCE [LARGE SCALE GENOMIC DNA]</scope>
    <source>
        <strain evidence="3">KPC-SM-21</strain>
    </source>
</reference>
<accession>A0A2U3MY71</accession>
<organism evidence="2 3">
    <name type="scientific">Acinetobacter stercoris</name>
    <dbReference type="NCBI Taxonomy" id="2126983"/>
    <lineage>
        <taxon>Bacteria</taxon>
        <taxon>Pseudomonadati</taxon>
        <taxon>Pseudomonadota</taxon>
        <taxon>Gammaproteobacteria</taxon>
        <taxon>Moraxellales</taxon>
        <taxon>Moraxellaceae</taxon>
        <taxon>Acinetobacter</taxon>
    </lineage>
</organism>
<evidence type="ECO:0008006" key="4">
    <source>
        <dbReference type="Google" id="ProtNLM"/>
    </source>
</evidence>
<keyword evidence="3" id="KW-1185">Reference proteome</keyword>
<dbReference type="EMBL" id="OOGT01000056">
    <property type="protein sequence ID" value="SPL70377.1"/>
    <property type="molecule type" value="Genomic_DNA"/>
</dbReference>
<dbReference type="InterPro" id="IPR032638">
    <property type="entry name" value="Porin_5"/>
</dbReference>
<keyword evidence="1" id="KW-0732">Signal</keyword>
<dbReference type="RefSeq" id="WP_121973853.1">
    <property type="nucleotide sequence ID" value="NZ_OOGT01000056.1"/>
</dbReference>
<dbReference type="Proteomes" id="UP000245974">
    <property type="component" value="Unassembled WGS sequence"/>
</dbReference>
<protein>
    <recommendedName>
        <fullName evidence="4">Porin</fullName>
    </recommendedName>
</protein>